<dbReference type="InterPro" id="IPR036855">
    <property type="entry name" value="Znf_CCCH_sf"/>
</dbReference>
<feature type="zinc finger region" description="C3H1-type" evidence="4">
    <location>
        <begin position="55"/>
        <end position="82"/>
    </location>
</feature>
<dbReference type="Proteomes" id="UP001165082">
    <property type="component" value="Unassembled WGS sequence"/>
</dbReference>
<evidence type="ECO:0000313" key="7">
    <source>
        <dbReference type="EMBL" id="GMH46337.1"/>
    </source>
</evidence>
<dbReference type="Gene3D" id="4.10.1000.10">
    <property type="entry name" value="Zinc finger, CCCH-type"/>
    <property type="match status" value="1"/>
</dbReference>
<dbReference type="OrthoDB" id="439808at2759"/>
<evidence type="ECO:0000256" key="4">
    <source>
        <dbReference type="PROSITE-ProRule" id="PRU00723"/>
    </source>
</evidence>
<dbReference type="SMART" id="SM00356">
    <property type="entry name" value="ZnF_C3H1"/>
    <property type="match status" value="3"/>
</dbReference>
<gene>
    <name evidence="7" type="ORF">TrRE_jg1889</name>
</gene>
<proteinExistence type="predicted"/>
<evidence type="ECO:0000256" key="2">
    <source>
        <dbReference type="ARBA" id="ARBA00022771"/>
    </source>
</evidence>
<organism evidence="7 8">
    <name type="scientific">Triparma retinervis</name>
    <dbReference type="NCBI Taxonomy" id="2557542"/>
    <lineage>
        <taxon>Eukaryota</taxon>
        <taxon>Sar</taxon>
        <taxon>Stramenopiles</taxon>
        <taxon>Ochrophyta</taxon>
        <taxon>Bolidophyceae</taxon>
        <taxon>Parmales</taxon>
        <taxon>Triparmaceae</taxon>
        <taxon>Triparma</taxon>
    </lineage>
</organism>
<dbReference type="InterPro" id="IPR000571">
    <property type="entry name" value="Znf_CCCH"/>
</dbReference>
<keyword evidence="2 4" id="KW-0863">Zinc-finger</keyword>
<feature type="zinc finger region" description="C3H1-type" evidence="4">
    <location>
        <begin position="142"/>
        <end position="170"/>
    </location>
</feature>
<evidence type="ECO:0000256" key="3">
    <source>
        <dbReference type="ARBA" id="ARBA00022833"/>
    </source>
</evidence>
<dbReference type="Gene3D" id="3.30.1370.210">
    <property type="match status" value="1"/>
</dbReference>
<accession>A0A9W7DL90</accession>
<evidence type="ECO:0000256" key="5">
    <source>
        <dbReference type="SAM" id="MobiDB-lite"/>
    </source>
</evidence>
<dbReference type="SUPFAM" id="SSF90229">
    <property type="entry name" value="CCCH zinc finger"/>
    <property type="match status" value="2"/>
</dbReference>
<evidence type="ECO:0000259" key="6">
    <source>
        <dbReference type="PROSITE" id="PS50103"/>
    </source>
</evidence>
<sequence length="282" mass="30984">MDETPFESKYKGYDQTDHIKLSATDRSIVLNAGTCKAGKKHTVTFRPVQRTGGENVGENVCYLYQRFVCPHGEGCKFLHTGEGGCKVKGDGVKRCFEWVKKGKCGKGDACKFKHDEGSKGSKMKKRPAAAVVEDDGGEKKKGKGENDCNNWKSKGKCRKGDKCPYRHDEGVRIRALAKRAKKSPPGTSVCVPVVEMDNKNGCLGVVLRGNIKADVKRSTVDKILKSLGAPKHKKVKVEEGRVEVTWTTKEKTEDGMVILSNENVRAMFGDGVGIEYKPVGEE</sequence>
<feature type="domain" description="C3H1-type" evidence="6">
    <location>
        <begin position="142"/>
        <end position="170"/>
    </location>
</feature>
<evidence type="ECO:0000256" key="1">
    <source>
        <dbReference type="ARBA" id="ARBA00022723"/>
    </source>
</evidence>
<reference evidence="7" key="1">
    <citation type="submission" date="2022-07" db="EMBL/GenBank/DDBJ databases">
        <title>Genome analysis of Parmales, a sister group of diatoms, reveals the evolutionary specialization of diatoms from phago-mixotrophs to photoautotrophs.</title>
        <authorList>
            <person name="Ban H."/>
            <person name="Sato S."/>
            <person name="Yoshikawa S."/>
            <person name="Kazumasa Y."/>
            <person name="Nakamura Y."/>
            <person name="Ichinomiya M."/>
            <person name="Saitoh K."/>
            <person name="Sato N."/>
            <person name="Blanc-Mathieu R."/>
            <person name="Endo H."/>
            <person name="Kuwata A."/>
            <person name="Ogata H."/>
        </authorList>
    </citation>
    <scope>NUCLEOTIDE SEQUENCE</scope>
</reference>
<keyword evidence="3 4" id="KW-0862">Zinc</keyword>
<dbReference type="GO" id="GO:0008270">
    <property type="term" value="F:zinc ion binding"/>
    <property type="evidence" value="ECO:0007669"/>
    <property type="project" value="UniProtKB-KW"/>
</dbReference>
<comment type="caution">
    <text evidence="7">The sequence shown here is derived from an EMBL/GenBank/DDBJ whole genome shotgun (WGS) entry which is preliminary data.</text>
</comment>
<feature type="region of interest" description="Disordered" evidence="5">
    <location>
        <begin position="116"/>
        <end position="145"/>
    </location>
</feature>
<dbReference type="PROSITE" id="PS50103">
    <property type="entry name" value="ZF_C3H1"/>
    <property type="match status" value="3"/>
</dbReference>
<evidence type="ECO:0000313" key="8">
    <source>
        <dbReference type="Proteomes" id="UP001165082"/>
    </source>
</evidence>
<dbReference type="AlphaFoldDB" id="A0A9W7DL90"/>
<dbReference type="EMBL" id="BRXZ01001773">
    <property type="protein sequence ID" value="GMH46337.1"/>
    <property type="molecule type" value="Genomic_DNA"/>
</dbReference>
<name>A0A9W7DL90_9STRA</name>
<feature type="domain" description="C3H1-type" evidence="6">
    <location>
        <begin position="55"/>
        <end position="82"/>
    </location>
</feature>
<feature type="domain" description="C3H1-type" evidence="6">
    <location>
        <begin position="89"/>
        <end position="117"/>
    </location>
</feature>
<keyword evidence="8" id="KW-1185">Reference proteome</keyword>
<keyword evidence="1 4" id="KW-0479">Metal-binding</keyword>
<protein>
    <recommendedName>
        <fullName evidence="6">C3H1-type domain-containing protein</fullName>
    </recommendedName>
</protein>
<feature type="zinc finger region" description="C3H1-type" evidence="4">
    <location>
        <begin position="89"/>
        <end position="117"/>
    </location>
</feature>